<dbReference type="PROSITE" id="PS50011">
    <property type="entry name" value="PROTEIN_KINASE_DOM"/>
    <property type="match status" value="1"/>
</dbReference>
<evidence type="ECO:0000256" key="4">
    <source>
        <dbReference type="ARBA" id="ARBA00004286"/>
    </source>
</evidence>
<feature type="region of interest" description="Disordered" evidence="18">
    <location>
        <begin position="377"/>
        <end position="399"/>
    </location>
</feature>
<comment type="caution">
    <text evidence="20">The sequence shown here is derived from an EMBL/GenBank/DDBJ whole genome shotgun (WGS) entry which is preliminary data.</text>
</comment>
<evidence type="ECO:0000256" key="5">
    <source>
        <dbReference type="ARBA" id="ARBA00012513"/>
    </source>
</evidence>
<keyword evidence="9" id="KW-0597">Phosphoprotein</keyword>
<dbReference type="SUPFAM" id="SSF56112">
    <property type="entry name" value="Protein kinase-like (PK-like)"/>
    <property type="match status" value="1"/>
</dbReference>
<feature type="region of interest" description="Disordered" evidence="18">
    <location>
        <begin position="474"/>
        <end position="528"/>
    </location>
</feature>
<evidence type="ECO:0000313" key="20">
    <source>
        <dbReference type="EMBL" id="KAL3389258.1"/>
    </source>
</evidence>
<dbReference type="InterPro" id="IPR024604">
    <property type="entry name" value="GSG2_C"/>
</dbReference>
<evidence type="ECO:0000256" key="3">
    <source>
        <dbReference type="ARBA" id="ARBA00004186"/>
    </source>
</evidence>
<feature type="compositionally biased region" description="Basic and acidic residues" evidence="18">
    <location>
        <begin position="247"/>
        <end position="264"/>
    </location>
</feature>
<reference evidence="20 21" key="1">
    <citation type="journal article" date="2024" name="bioRxiv">
        <title>A reference genome for Trichogramma kaykai: A tiny desert-dwelling parasitoid wasp with competing sex-ratio distorters.</title>
        <authorList>
            <person name="Culotta J."/>
            <person name="Lindsey A.R."/>
        </authorList>
    </citation>
    <scope>NUCLEOTIDE SEQUENCE [LARGE SCALE GENOMIC DNA]</scope>
    <source>
        <strain evidence="20 21">KSX58</strain>
    </source>
</reference>
<dbReference type="Gene3D" id="3.30.200.20">
    <property type="entry name" value="Phosphorylase Kinase, domain 1"/>
    <property type="match status" value="1"/>
</dbReference>
<dbReference type="FunFam" id="3.30.200.20:FF:000409">
    <property type="entry name" value="serine/threonine-protein kinase haspin"/>
    <property type="match status" value="1"/>
</dbReference>
<evidence type="ECO:0000256" key="18">
    <source>
        <dbReference type="SAM" id="MobiDB-lite"/>
    </source>
</evidence>
<comment type="catalytic activity">
    <reaction evidence="17">
        <text>L-seryl-[protein] + ATP = O-phospho-L-seryl-[protein] + ADP + H(+)</text>
        <dbReference type="Rhea" id="RHEA:17989"/>
        <dbReference type="Rhea" id="RHEA-COMP:9863"/>
        <dbReference type="Rhea" id="RHEA-COMP:11604"/>
        <dbReference type="ChEBI" id="CHEBI:15378"/>
        <dbReference type="ChEBI" id="CHEBI:29999"/>
        <dbReference type="ChEBI" id="CHEBI:30616"/>
        <dbReference type="ChEBI" id="CHEBI:83421"/>
        <dbReference type="ChEBI" id="CHEBI:456216"/>
        <dbReference type="EC" id="2.7.11.1"/>
    </reaction>
</comment>
<keyword evidence="6" id="KW-0158">Chromosome</keyword>
<feature type="domain" description="Protein kinase" evidence="19">
    <location>
        <begin position="1192"/>
        <end position="1511"/>
    </location>
</feature>
<dbReference type="GO" id="GO:0010564">
    <property type="term" value="P:regulation of cell cycle process"/>
    <property type="evidence" value="ECO:0007669"/>
    <property type="project" value="UniProtKB-ARBA"/>
</dbReference>
<dbReference type="SMART" id="SM01331">
    <property type="entry name" value="DUF3635"/>
    <property type="match status" value="1"/>
</dbReference>
<evidence type="ECO:0000256" key="14">
    <source>
        <dbReference type="ARBA" id="ARBA00023212"/>
    </source>
</evidence>
<dbReference type="Gene3D" id="1.10.510.10">
    <property type="entry name" value="Transferase(Phosphotransferase) domain 1"/>
    <property type="match status" value="1"/>
</dbReference>
<dbReference type="GO" id="GO:0004674">
    <property type="term" value="F:protein serine/threonine kinase activity"/>
    <property type="evidence" value="ECO:0007669"/>
    <property type="project" value="UniProtKB-KW"/>
</dbReference>
<evidence type="ECO:0000256" key="8">
    <source>
        <dbReference type="ARBA" id="ARBA00022527"/>
    </source>
</evidence>
<dbReference type="GO" id="GO:0005694">
    <property type="term" value="C:chromosome"/>
    <property type="evidence" value="ECO:0007669"/>
    <property type="project" value="UniProtKB-SubCell"/>
</dbReference>
<evidence type="ECO:0000256" key="1">
    <source>
        <dbReference type="ARBA" id="ARBA00001946"/>
    </source>
</evidence>
<keyword evidence="11" id="KW-0547">Nucleotide-binding</keyword>
<organism evidence="20 21">
    <name type="scientific">Trichogramma kaykai</name>
    <dbReference type="NCBI Taxonomy" id="54128"/>
    <lineage>
        <taxon>Eukaryota</taxon>
        <taxon>Metazoa</taxon>
        <taxon>Ecdysozoa</taxon>
        <taxon>Arthropoda</taxon>
        <taxon>Hexapoda</taxon>
        <taxon>Insecta</taxon>
        <taxon>Pterygota</taxon>
        <taxon>Neoptera</taxon>
        <taxon>Endopterygota</taxon>
        <taxon>Hymenoptera</taxon>
        <taxon>Apocrita</taxon>
        <taxon>Proctotrupomorpha</taxon>
        <taxon>Chalcidoidea</taxon>
        <taxon>Trichogrammatidae</taxon>
        <taxon>Trichogramma</taxon>
    </lineage>
</organism>
<evidence type="ECO:0000256" key="10">
    <source>
        <dbReference type="ARBA" id="ARBA00022679"/>
    </source>
</evidence>
<gene>
    <name evidence="20" type="ORF">TKK_015508</name>
</gene>
<comment type="cofactor">
    <cofactor evidence="1">
        <name>Mg(2+)</name>
        <dbReference type="ChEBI" id="CHEBI:18420"/>
    </cofactor>
</comment>
<keyword evidence="10" id="KW-0808">Transferase</keyword>
<proteinExistence type="predicted"/>
<evidence type="ECO:0000256" key="12">
    <source>
        <dbReference type="ARBA" id="ARBA00022777"/>
    </source>
</evidence>
<evidence type="ECO:0000256" key="15">
    <source>
        <dbReference type="ARBA" id="ARBA00023242"/>
    </source>
</evidence>
<dbReference type="PANTHER" id="PTHR24419:SF18">
    <property type="entry name" value="SERINE_THREONINE-PROTEIN KINASE HASPIN"/>
    <property type="match status" value="1"/>
</dbReference>
<dbReference type="EC" id="2.7.11.1" evidence="5"/>
<name>A0ABD2W8J3_9HYME</name>
<evidence type="ECO:0000256" key="11">
    <source>
        <dbReference type="ARBA" id="ARBA00022741"/>
    </source>
</evidence>
<accession>A0ABD2W8J3</accession>
<evidence type="ECO:0000259" key="19">
    <source>
        <dbReference type="PROSITE" id="PS50011"/>
    </source>
</evidence>
<keyword evidence="8" id="KW-0723">Serine/threonine-protein kinase</keyword>
<dbReference type="GO" id="GO:0035173">
    <property type="term" value="F:histone kinase activity"/>
    <property type="evidence" value="ECO:0007669"/>
    <property type="project" value="UniProtKB-ARBA"/>
</dbReference>
<dbReference type="PANTHER" id="PTHR24419">
    <property type="entry name" value="INTERLEUKIN-1 RECEPTOR-ASSOCIATED KINASE"/>
    <property type="match status" value="1"/>
</dbReference>
<keyword evidence="12" id="KW-0418">Kinase</keyword>
<comment type="subcellular location">
    <subcellularLocation>
        <location evidence="4">Chromosome</location>
    </subcellularLocation>
    <subcellularLocation>
        <location evidence="3">Cytoplasm</location>
        <location evidence="3">Cytoskeleton</location>
        <location evidence="3">Spindle</location>
    </subcellularLocation>
    <subcellularLocation>
        <location evidence="2">Nucleus</location>
    </subcellularLocation>
</comment>
<dbReference type="EMBL" id="JBJJXI010000123">
    <property type="protein sequence ID" value="KAL3389258.1"/>
    <property type="molecule type" value="Genomic_DNA"/>
</dbReference>
<keyword evidence="14" id="KW-0206">Cytoskeleton</keyword>
<keyword evidence="21" id="KW-1185">Reference proteome</keyword>
<feature type="compositionally biased region" description="Basic and acidic residues" evidence="18">
    <location>
        <begin position="493"/>
        <end position="506"/>
    </location>
</feature>
<evidence type="ECO:0000256" key="9">
    <source>
        <dbReference type="ARBA" id="ARBA00022553"/>
    </source>
</evidence>
<dbReference type="Pfam" id="PF12330">
    <property type="entry name" value="Haspin_kinase"/>
    <property type="match status" value="1"/>
</dbReference>
<dbReference type="InterPro" id="IPR000719">
    <property type="entry name" value="Prot_kinase_dom"/>
</dbReference>
<evidence type="ECO:0000256" key="2">
    <source>
        <dbReference type="ARBA" id="ARBA00004123"/>
    </source>
</evidence>
<dbReference type="GO" id="GO:0005819">
    <property type="term" value="C:spindle"/>
    <property type="evidence" value="ECO:0007669"/>
    <property type="project" value="UniProtKB-SubCell"/>
</dbReference>
<evidence type="ECO:0000256" key="6">
    <source>
        <dbReference type="ARBA" id="ARBA00022454"/>
    </source>
</evidence>
<sequence>MSWPIVKTYSRVRPKVLYEPICKLVPNHSENAVNVRESRLNDKTLVVDDLNDTFDKMARDVNPQPLVPSNSGEDSNLSNANESSLDFKKPVQILKENKMQSTKLNKENNKTSIKKTDIKRKKRKVTTENNDDESDAQIMKRVFKKKKVSPIKKCSIVLARCNTDASPVDQEYVSSTILATRDLNKPKNISHLSQQLIKSNSLPTSTPRDNRIKMIVDVQNLSPIALNKNNAMIKASNMSLSANIKNNEKASNEKREHVNSESDHNSSMSELLNSHKESNIITETEVNQNNSDLLSERIQQLQNGNESSILLDNTIENEKSAKIKSNREIKLFTDSKEPENSYIQEKTLSKKNSKLNCDDTSLFHPHDWTNDNDFSYEFPENSNTEQVSSHRTGNQNSEEIFSSDSIITKNYKNSTFTNSSISKFSSTRNDLESDRVKNILSLDVKLINNEKTSKSFFINDYSAQENIIVGFSHSVKNPDDKSNDKLPQNTDNKGGKTIRDEIHDIGDSLVHPNSSENQQSLNQSELHSTVESKIPVKVNLYENNQMHISENSLDVENMHSNVDEDDTDVNTDEGSLQNLSNLQNKSILQSIPIINSRETMGSGIHSIIDRISPGKSGRTLKRMRSMNSEEESNEEINVIQEFANQKEKGNSFDVTSEIKNPMEPSIIKIAKKSSIKAIFSLNVETSTDSNTSKDIEDSLLLTVSKKVSSISKQTESIEQTFTEKNGLLKNLKVNDSKNQLSKRRQNSSVLVKSRRTLPKHNNDDVTQEVTHKDDSIKVMINNSEISNTKNRNKDLIERINNGPQLLIKLKKLEEKDICGSVLRTSRQNISNQIQSNPPKFLNVMNHSSLRSNKVFPNAKNNSKKVEENGSHQHVKKLHALKKAKTISKQKNKYLAGKKLKSNIKKNVKMKNLSTVIEQTSESDMSKSFNCRDLRILLTRHNVTKSELKTNVPKRSYMPLAAFSKKIHEEANDNFCNEHKGVDNIICLEEQGFSEKEVAEKKDSVLERIIDNVTSDETNCPIFLKPGKSWARSLSIINNFSNSQNLDELAVGRGKNWTHSVKEILDMQQEARNQTYQENKDVSINTSTRSEIISSFGSSLIVPHVRPSFRRLTMRFIPDQTRSTLSDDLASTLTNNYVTDRRRNTRKTSLKIKRSTIIESEEDLIKSAKEIILKRCKQVDYVPFSDRFPDTYIEQCRKIGEGVYGEVFMHDNGAEKSVIKIIPIEGDELVNCEPQKKFHEILSEIIISEELHKLRNTSDNQTNGFVGVNKIMCVVGKYPDKLVELWNAYDEQKNSENDCPTMFKENQLYIILELEHGGQDLEAYVFANAAESYSIFLQTALSLAVAEKSLEFEHRDLHWGNIMVSKSEDTTASFKLDNVDMTLNSKGVKVSVIDFTLSRMSYKGCKIFNDLASDPSLFTAQGEYQFEIYRLMKDCIQNDWQQFNPYTNILWLDYTLDKMINGVRYRKKTTKIHKTHIDLMKKLRKELKDYDSAFDLICNCEMVKTAVKLDSS</sequence>
<evidence type="ECO:0000256" key="7">
    <source>
        <dbReference type="ARBA" id="ARBA00022490"/>
    </source>
</evidence>
<protein>
    <recommendedName>
        <fullName evidence="5">non-specific serine/threonine protein kinase</fullName>
        <ecNumber evidence="5">2.7.11.1</ecNumber>
    </recommendedName>
</protein>
<dbReference type="InterPro" id="IPR011009">
    <property type="entry name" value="Kinase-like_dom_sf"/>
</dbReference>
<evidence type="ECO:0000313" key="21">
    <source>
        <dbReference type="Proteomes" id="UP001627154"/>
    </source>
</evidence>
<dbReference type="FunFam" id="1.10.510.10:FF:000401">
    <property type="entry name" value="serine/threonine-protein kinase haspin"/>
    <property type="match status" value="1"/>
</dbReference>
<keyword evidence="15" id="KW-0539">Nucleus</keyword>
<evidence type="ECO:0000256" key="13">
    <source>
        <dbReference type="ARBA" id="ARBA00022840"/>
    </source>
</evidence>
<dbReference type="Proteomes" id="UP001627154">
    <property type="component" value="Unassembled WGS sequence"/>
</dbReference>
<keyword evidence="13" id="KW-0067">ATP-binding</keyword>
<dbReference type="GO" id="GO:0005634">
    <property type="term" value="C:nucleus"/>
    <property type="evidence" value="ECO:0007669"/>
    <property type="project" value="UniProtKB-SubCell"/>
</dbReference>
<feature type="compositionally biased region" description="Low complexity" evidence="18">
    <location>
        <begin position="513"/>
        <end position="526"/>
    </location>
</feature>
<dbReference type="GO" id="GO:0005524">
    <property type="term" value="F:ATP binding"/>
    <property type="evidence" value="ECO:0007669"/>
    <property type="project" value="UniProtKB-KW"/>
</dbReference>
<evidence type="ECO:0000256" key="16">
    <source>
        <dbReference type="ARBA" id="ARBA00047899"/>
    </source>
</evidence>
<feature type="compositionally biased region" description="Polar residues" evidence="18">
    <location>
        <begin position="380"/>
        <end position="399"/>
    </location>
</feature>
<feature type="region of interest" description="Disordered" evidence="18">
    <location>
        <begin position="59"/>
        <end position="133"/>
    </location>
</feature>
<evidence type="ECO:0000256" key="17">
    <source>
        <dbReference type="ARBA" id="ARBA00048679"/>
    </source>
</evidence>
<keyword evidence="7" id="KW-0963">Cytoplasm</keyword>
<feature type="compositionally biased region" description="Polar residues" evidence="18">
    <location>
        <begin position="67"/>
        <end position="84"/>
    </location>
</feature>
<comment type="catalytic activity">
    <reaction evidence="16">
        <text>L-threonyl-[protein] + ATP = O-phospho-L-threonyl-[protein] + ADP + H(+)</text>
        <dbReference type="Rhea" id="RHEA:46608"/>
        <dbReference type="Rhea" id="RHEA-COMP:11060"/>
        <dbReference type="Rhea" id="RHEA-COMP:11605"/>
        <dbReference type="ChEBI" id="CHEBI:15378"/>
        <dbReference type="ChEBI" id="CHEBI:30013"/>
        <dbReference type="ChEBI" id="CHEBI:30616"/>
        <dbReference type="ChEBI" id="CHEBI:61977"/>
        <dbReference type="ChEBI" id="CHEBI:456216"/>
        <dbReference type="EC" id="2.7.11.1"/>
    </reaction>
</comment>
<feature type="region of interest" description="Disordered" evidence="18">
    <location>
        <begin position="247"/>
        <end position="272"/>
    </location>
</feature>